<dbReference type="InParanoid" id="A0A2R5GQ78"/>
<feature type="domain" description="Sulfatase-modifying factor enzyme-like" evidence="2">
    <location>
        <begin position="298"/>
        <end position="564"/>
    </location>
</feature>
<dbReference type="PANTHER" id="PTHR23150:SF26">
    <property type="entry name" value="GENERIC METHYLTRANSFERASE"/>
    <property type="match status" value="1"/>
</dbReference>
<dbReference type="InterPro" id="IPR027577">
    <property type="entry name" value="OvoA_Nterm"/>
</dbReference>
<gene>
    <name evidence="4" type="ORF">FCC1311_086842</name>
</gene>
<evidence type="ECO:0000259" key="2">
    <source>
        <dbReference type="Pfam" id="PF03781"/>
    </source>
</evidence>
<dbReference type="OrthoDB" id="659at2759"/>
<dbReference type="InterPro" id="IPR051043">
    <property type="entry name" value="Sulfatase_Mod_Factor_Kinase"/>
</dbReference>
<dbReference type="Pfam" id="PF03781">
    <property type="entry name" value="FGE-sulfatase"/>
    <property type="match status" value="1"/>
</dbReference>
<comment type="caution">
    <text evidence="4">The sequence shown here is derived from an EMBL/GenBank/DDBJ whole genome shotgun (WGS) entry which is preliminary data.</text>
</comment>
<dbReference type="EMBL" id="BEYU01000122">
    <property type="protein sequence ID" value="GBG32459.1"/>
    <property type="molecule type" value="Genomic_DNA"/>
</dbReference>
<dbReference type="NCBIfam" id="TIGR04344">
    <property type="entry name" value="ovoA_Nterm"/>
    <property type="match status" value="1"/>
</dbReference>
<dbReference type="GO" id="GO:0120147">
    <property type="term" value="F:formylglycine-generating oxidase activity"/>
    <property type="evidence" value="ECO:0007669"/>
    <property type="project" value="TreeGrafter"/>
</dbReference>
<dbReference type="Gene3D" id="3.90.1580.10">
    <property type="entry name" value="paralog of FGE (formylglycine-generating enzyme)"/>
    <property type="match status" value="1"/>
</dbReference>
<organism evidence="4 5">
    <name type="scientific">Hondaea fermentalgiana</name>
    <dbReference type="NCBI Taxonomy" id="2315210"/>
    <lineage>
        <taxon>Eukaryota</taxon>
        <taxon>Sar</taxon>
        <taxon>Stramenopiles</taxon>
        <taxon>Bigyra</taxon>
        <taxon>Labyrinthulomycetes</taxon>
        <taxon>Thraustochytrida</taxon>
        <taxon>Thraustochytriidae</taxon>
        <taxon>Hondaea</taxon>
    </lineage>
</organism>
<dbReference type="Proteomes" id="UP000241890">
    <property type="component" value="Unassembled WGS sequence"/>
</dbReference>
<dbReference type="CDD" id="cd02440">
    <property type="entry name" value="AdoMet_MTases"/>
    <property type="match status" value="1"/>
</dbReference>
<evidence type="ECO:0000256" key="1">
    <source>
        <dbReference type="SAM" id="MobiDB-lite"/>
    </source>
</evidence>
<feature type="compositionally biased region" description="Polar residues" evidence="1">
    <location>
        <begin position="1"/>
        <end position="16"/>
    </location>
</feature>
<accession>A0A2R5GQ78</accession>
<dbReference type="NCBIfam" id="TIGR04345">
    <property type="entry name" value="ovoA_Cterm"/>
    <property type="match status" value="1"/>
</dbReference>
<feature type="region of interest" description="Disordered" evidence="1">
    <location>
        <begin position="1"/>
        <end position="40"/>
    </location>
</feature>
<keyword evidence="5" id="KW-1185">Reference proteome</keyword>
<dbReference type="InterPro" id="IPR013216">
    <property type="entry name" value="Methyltransf_11"/>
</dbReference>
<dbReference type="Pfam" id="PF08241">
    <property type="entry name" value="Methyltransf_11"/>
    <property type="match status" value="1"/>
</dbReference>
<name>A0A2R5GQ78_9STRA</name>
<evidence type="ECO:0000313" key="4">
    <source>
        <dbReference type="EMBL" id="GBG32459.1"/>
    </source>
</evidence>
<evidence type="ECO:0000259" key="3">
    <source>
        <dbReference type="Pfam" id="PF08241"/>
    </source>
</evidence>
<evidence type="ECO:0000313" key="5">
    <source>
        <dbReference type="Proteomes" id="UP000241890"/>
    </source>
</evidence>
<dbReference type="InterPro" id="IPR029063">
    <property type="entry name" value="SAM-dependent_MTases_sf"/>
</dbReference>
<dbReference type="InterPro" id="IPR027625">
    <property type="entry name" value="OvoA_Cterm"/>
</dbReference>
<feature type="compositionally biased region" description="Low complexity" evidence="1">
    <location>
        <begin position="23"/>
        <end position="34"/>
    </location>
</feature>
<dbReference type="InterPro" id="IPR005532">
    <property type="entry name" value="SUMF_dom"/>
</dbReference>
<reference evidence="4 5" key="1">
    <citation type="submission" date="2017-12" db="EMBL/GenBank/DDBJ databases">
        <title>Sequencing, de novo assembly and annotation of complete genome of a new Thraustochytrid species, strain FCC1311.</title>
        <authorList>
            <person name="Sedici K."/>
            <person name="Godart F."/>
            <person name="Aiese Cigliano R."/>
            <person name="Sanseverino W."/>
            <person name="Barakat M."/>
            <person name="Ortet P."/>
            <person name="Marechal E."/>
            <person name="Cagnac O."/>
            <person name="Amato A."/>
        </authorList>
    </citation>
    <scope>NUCLEOTIDE SEQUENCE [LARGE SCALE GENOMIC DNA]</scope>
</reference>
<dbReference type="GO" id="GO:0008757">
    <property type="term" value="F:S-adenosylmethionine-dependent methyltransferase activity"/>
    <property type="evidence" value="ECO:0007669"/>
    <property type="project" value="InterPro"/>
</dbReference>
<proteinExistence type="predicted"/>
<dbReference type="InterPro" id="IPR016187">
    <property type="entry name" value="CTDL_fold"/>
</dbReference>
<dbReference type="PANTHER" id="PTHR23150">
    <property type="entry name" value="SULFATASE MODIFYING FACTOR 1, 2"/>
    <property type="match status" value="1"/>
</dbReference>
<feature type="domain" description="Methyltransferase type 11" evidence="3">
    <location>
        <begin position="668"/>
        <end position="795"/>
    </location>
</feature>
<dbReference type="InterPro" id="IPR042095">
    <property type="entry name" value="SUMF_sf"/>
</dbReference>
<dbReference type="AlphaFoldDB" id="A0A2R5GQ78"/>
<dbReference type="SUPFAM" id="SSF53335">
    <property type="entry name" value="S-adenosyl-L-methionine-dependent methyltransferases"/>
    <property type="match status" value="1"/>
</dbReference>
<sequence length="865" mass="96266">MSATARTPSSNGTEASAKNRHFSSASAIPESAAPREQQEVDSWEANLTGADEARLHGPRGDWWWTGKSPRELLAADATALHSLPQPSLGAVTEADAKRYLDNTWTLSEILLGALQGEEAFYRPPYHHLRHPMIFYYGHPITFYTNKLYVAGLVANPIDRYMEDIFEVGVDEMSWDDMSKNAMQWPTIGEVNEYRRKVYAMVNQVIEENISGPNSTVRVDQDHPLWALFMAFEHDRIHLETSSVLMRELPLHLVRKPEFWPEVHPSARAQTARASDPRQGVDFPENELVTVNPDAPVKIGKDLDFPSYGWDNEYGSREVEVPSFAAGKFMVSNGEFYEFVKSGGYRERRFWTEDGWGWRAFRNMKWPFFWEQAGPAGKHEYKLRTLFEVVDMPWSWPVNVNKHEATAFCNWKAEKDGGGSFPFGARLAAEPEHLAMREPQERHPLQRPEDDPALVFGGSEISTQAGVNLNLAFGSETPVDLHPANANGLHDVTGNAWEWSECDFNPLPGFEVHPYYDDFSTPCFDGEHNMILGGSFMSTGDAGANLHSRYHFRPHFLQHSGFRYIAPQAPEAWPAEHVAMKLASRGEAATLAQGSGDAAASDNVYETANSVNQYLALHYGQQPGVVDSTVRAHEGRPEAALNFPQQCADLLVAQAREHGARVGDDASALDLGCAVGGSSFALAPHFGKVTGIDFSHAFVNAARAIRKQPTARISFTVPVEGSSESGLIETRLAPEAAEVASRVRFEQGDACSLPEAESLGGPFDAVLMGNLLCRLPDPRACISSLPRLVRQGGVVLMCSPFSWLEEFTPRDKWLVAEGKTSAEVLKAEMAKHGFEQVHSRDVPLLIREHERKYQYIISNAAVFVRR</sequence>
<dbReference type="SUPFAM" id="SSF56436">
    <property type="entry name" value="C-type lectin-like"/>
    <property type="match status" value="1"/>
</dbReference>
<protein>
    <submittedName>
        <fullName evidence="4">Sulfatase-modifying factor 1</fullName>
    </submittedName>
</protein>
<dbReference type="Gene3D" id="3.40.50.150">
    <property type="entry name" value="Vaccinia Virus protein VP39"/>
    <property type="match status" value="1"/>
</dbReference>